<feature type="region of interest" description="Disordered" evidence="2">
    <location>
        <begin position="317"/>
        <end position="353"/>
    </location>
</feature>
<feature type="compositionally biased region" description="Polar residues" evidence="2">
    <location>
        <begin position="317"/>
        <end position="333"/>
    </location>
</feature>
<feature type="region of interest" description="Disordered" evidence="2">
    <location>
        <begin position="225"/>
        <end position="252"/>
    </location>
</feature>
<evidence type="ECO:0000313" key="5">
    <source>
        <dbReference type="Proteomes" id="UP001152320"/>
    </source>
</evidence>
<dbReference type="InterPro" id="IPR032675">
    <property type="entry name" value="LRR_dom_sf"/>
</dbReference>
<dbReference type="SUPFAM" id="SSF52047">
    <property type="entry name" value="RNI-like"/>
    <property type="match status" value="1"/>
</dbReference>
<dbReference type="OrthoDB" id="6482165at2759"/>
<dbReference type="EMBL" id="JAIZAY010000017">
    <property type="protein sequence ID" value="KAJ8025683.1"/>
    <property type="molecule type" value="Genomic_DNA"/>
</dbReference>
<gene>
    <name evidence="4" type="ORF">HOLleu_33304</name>
</gene>
<comment type="caution">
    <text evidence="4">The sequence shown here is derived from an EMBL/GenBank/DDBJ whole genome shotgun (WGS) entry which is preliminary data.</text>
</comment>
<evidence type="ECO:0000313" key="4">
    <source>
        <dbReference type="EMBL" id="KAJ8025683.1"/>
    </source>
</evidence>
<accession>A0A9Q1BH56</accession>
<dbReference type="Gene3D" id="3.80.10.10">
    <property type="entry name" value="Ribonuclease Inhibitor"/>
    <property type="match status" value="1"/>
</dbReference>
<protein>
    <submittedName>
        <fullName evidence="4">F-box only protein 41</fullName>
    </submittedName>
</protein>
<dbReference type="PROSITE" id="PS00028">
    <property type="entry name" value="ZINC_FINGER_C2H2_1"/>
    <property type="match status" value="1"/>
</dbReference>
<dbReference type="Pfam" id="PF12937">
    <property type="entry name" value="F-box-like"/>
    <property type="match status" value="1"/>
</dbReference>
<keyword evidence="1" id="KW-0175">Coiled coil</keyword>
<sequence>MNCPVCKIKLSSQGALRTHLTFDHTHQQLQEVAEYGKSYPLSSFQHLDSKFGFSSEAQELFSQLHNARQLHNQNLLSQRRALNTLSKSLEPGLSLLGNAGIEGKDVKKSAESWFKPYDGPKQHEVSNRVLSGATSAECWRHQSEIRRLEASLLEKKQEIAHLVLQLKKEMEELENKDMIITDLNTFLQETAEKQSVARAKLEAYMDSLLTRTAVAEEEVKSMRSLSPSLLSQKQYGNKSSDPRDNGFSGDGLVRTYSVPASLRKSSIMRERLYTTKRNSSLQLEYKDQTSANQLRRSLYSVGSPSAELERVLDQLKTKQSLTGRTSLPASNQKSMKEPFSGGSGRRCRSLSPGNEWRGMAQTVAKEEYPFHVASYQETTETETSPFLYPGTIQSTTLKDTSTQNRFKNHRWTHSSQRVKNQLLQQRVQDEISQADIERSLYRRQLQKRMAEEEASKTYPSRNHNLWVTSTDTISSLGETDSTRSLSVSSLSDIPVQNENWFSSEYHNMDIYPVAHRHVVLRCVMEYLDIDSLLNCALVCKEWKHVSRHPSLWRCLHFVSRRVSSKFLETISSWCTELQVLKLSKLRSSSKRMKGETKEAHQKRISGRLDEGLEILLCSSQGNLMVVKITDCPFIFSKRSLMMIGRYCPNLRSLKVSGVSYAINKEIIKSLAEGCPNITSLQILPGSPAKGKSQTFSNSCLSVIGQTWYHLQALSIGGKAFSKSGLAAIAECCQQLQVLELSKAHKIEESIAKQMCRVGLKDLHTLFFTHTVVTPQALLQFHASCPHLKCVRVYLSMADVFPSQKKNYQTKNKFDDVISRLEKLKEHRGLRDVLYVSVSNR</sequence>
<dbReference type="PANTHER" id="PTHR15739">
    <property type="entry name" value="ZINC FINGER PROTEIN"/>
    <property type="match status" value="1"/>
</dbReference>
<dbReference type="Proteomes" id="UP001152320">
    <property type="component" value="Chromosome 17"/>
</dbReference>
<dbReference type="InterPro" id="IPR001810">
    <property type="entry name" value="F-box_dom"/>
</dbReference>
<dbReference type="CDD" id="cd22109">
    <property type="entry name" value="F-box_FBXO41"/>
    <property type="match status" value="1"/>
</dbReference>
<dbReference type="PANTHER" id="PTHR15739:SF5">
    <property type="entry name" value="LD23158P"/>
    <property type="match status" value="1"/>
</dbReference>
<dbReference type="InterPro" id="IPR013087">
    <property type="entry name" value="Znf_C2H2_type"/>
</dbReference>
<reference evidence="4" key="1">
    <citation type="submission" date="2021-10" db="EMBL/GenBank/DDBJ databases">
        <title>Tropical sea cucumber genome reveals ecological adaptation and Cuvierian tubules defense mechanism.</title>
        <authorList>
            <person name="Chen T."/>
        </authorList>
    </citation>
    <scope>NUCLEOTIDE SEQUENCE</scope>
    <source>
        <strain evidence="4">Nanhai2018</strain>
        <tissue evidence="4">Muscle</tissue>
    </source>
</reference>
<evidence type="ECO:0000256" key="2">
    <source>
        <dbReference type="SAM" id="MobiDB-lite"/>
    </source>
</evidence>
<evidence type="ECO:0000256" key="1">
    <source>
        <dbReference type="SAM" id="Coils"/>
    </source>
</evidence>
<feature type="compositionally biased region" description="Polar residues" evidence="2">
    <location>
        <begin position="225"/>
        <end position="239"/>
    </location>
</feature>
<evidence type="ECO:0000259" key="3">
    <source>
        <dbReference type="PROSITE" id="PS00028"/>
    </source>
</evidence>
<feature type="coiled-coil region" evidence="1">
    <location>
        <begin position="145"/>
        <end position="176"/>
    </location>
</feature>
<proteinExistence type="predicted"/>
<dbReference type="AlphaFoldDB" id="A0A9Q1BH56"/>
<dbReference type="InterPro" id="IPR052283">
    <property type="entry name" value="GenomicStab_NeuMorph_Reg"/>
</dbReference>
<organism evidence="4 5">
    <name type="scientific">Holothuria leucospilota</name>
    <name type="common">Black long sea cucumber</name>
    <name type="synonym">Mertensiothuria leucospilota</name>
    <dbReference type="NCBI Taxonomy" id="206669"/>
    <lineage>
        <taxon>Eukaryota</taxon>
        <taxon>Metazoa</taxon>
        <taxon>Echinodermata</taxon>
        <taxon>Eleutherozoa</taxon>
        <taxon>Echinozoa</taxon>
        <taxon>Holothuroidea</taxon>
        <taxon>Aspidochirotacea</taxon>
        <taxon>Aspidochirotida</taxon>
        <taxon>Holothuriidae</taxon>
        <taxon>Holothuria</taxon>
    </lineage>
</organism>
<name>A0A9Q1BH56_HOLLE</name>
<keyword evidence="5" id="KW-1185">Reference proteome</keyword>
<feature type="domain" description="C2H2-type" evidence="3">
    <location>
        <begin position="3"/>
        <end position="24"/>
    </location>
</feature>